<sequence>MAATPKFEKFTEQFSQLVEQPWIDEHGILNQGSALLRDLVSTDDWLPEELSRPHPQYYQQYLLHCDPEDRYCVVSFVWGPGQRTPIHDHGIWALIGMLRGAERSEEFSLGGEGQALCRTGEKVLQPGDVEQISLRTGDIHRVSNMFEDRISISIHVYGGDIGRLKRRVFDETTGETRDFVSGYSNAQPAT</sequence>
<dbReference type="Gene3D" id="1.20.5.440">
    <property type="entry name" value="ATP synthase delta/epsilon subunit, C-terminal domain"/>
    <property type="match status" value="1"/>
</dbReference>
<keyword evidence="3 6" id="KW-0223">Dioxygenase</keyword>
<comment type="caution">
    <text evidence="6">The sequence shown here is derived from an EMBL/GenBank/DDBJ whole genome shotgun (WGS) entry which is preliminary data.</text>
</comment>
<keyword evidence="7" id="KW-1185">Reference proteome</keyword>
<evidence type="ECO:0000313" key="7">
    <source>
        <dbReference type="Proteomes" id="UP001361239"/>
    </source>
</evidence>
<dbReference type="Proteomes" id="UP001361239">
    <property type="component" value="Unassembled WGS sequence"/>
</dbReference>
<evidence type="ECO:0000256" key="5">
    <source>
        <dbReference type="ARBA" id="ARBA00023004"/>
    </source>
</evidence>
<dbReference type="InterPro" id="IPR011051">
    <property type="entry name" value="RmlC_Cupin_sf"/>
</dbReference>
<dbReference type="InterPro" id="IPR014710">
    <property type="entry name" value="RmlC-like_jellyroll"/>
</dbReference>
<evidence type="ECO:0000313" key="6">
    <source>
        <dbReference type="EMBL" id="MEJ5978859.1"/>
    </source>
</evidence>
<protein>
    <submittedName>
        <fullName evidence="6">Cysteine dioxygenase</fullName>
    </submittedName>
</protein>
<dbReference type="PANTHER" id="PTHR12918:SF1">
    <property type="entry name" value="CYSTEINE DIOXYGENASE TYPE 1"/>
    <property type="match status" value="1"/>
</dbReference>
<organism evidence="6 7">
    <name type="scientific">Novosphingobium anseongense</name>
    <dbReference type="NCBI Taxonomy" id="3133436"/>
    <lineage>
        <taxon>Bacteria</taxon>
        <taxon>Pseudomonadati</taxon>
        <taxon>Pseudomonadota</taxon>
        <taxon>Alphaproteobacteria</taxon>
        <taxon>Sphingomonadales</taxon>
        <taxon>Sphingomonadaceae</taxon>
        <taxon>Novosphingobium</taxon>
    </lineage>
</organism>
<comment type="similarity">
    <text evidence="1">Belongs to the cysteine dioxygenase family.</text>
</comment>
<accession>A0ABU8S1N8</accession>
<dbReference type="PANTHER" id="PTHR12918">
    <property type="entry name" value="CYSTEINE DIOXYGENASE"/>
    <property type="match status" value="1"/>
</dbReference>
<dbReference type="InterPro" id="IPR010300">
    <property type="entry name" value="CDO_1"/>
</dbReference>
<dbReference type="RefSeq" id="WP_339588794.1">
    <property type="nucleotide sequence ID" value="NZ_JBBHJZ010000004.1"/>
</dbReference>
<evidence type="ECO:0000256" key="4">
    <source>
        <dbReference type="ARBA" id="ARBA00023002"/>
    </source>
</evidence>
<dbReference type="CDD" id="cd10548">
    <property type="entry name" value="cupin_CDO"/>
    <property type="match status" value="1"/>
</dbReference>
<evidence type="ECO:0000256" key="3">
    <source>
        <dbReference type="ARBA" id="ARBA00022964"/>
    </source>
</evidence>
<dbReference type="GO" id="GO:0051213">
    <property type="term" value="F:dioxygenase activity"/>
    <property type="evidence" value="ECO:0007669"/>
    <property type="project" value="UniProtKB-KW"/>
</dbReference>
<keyword evidence="2" id="KW-0479">Metal-binding</keyword>
<dbReference type="EMBL" id="JBBHJZ010000004">
    <property type="protein sequence ID" value="MEJ5978859.1"/>
    <property type="molecule type" value="Genomic_DNA"/>
</dbReference>
<evidence type="ECO:0000256" key="1">
    <source>
        <dbReference type="ARBA" id="ARBA00006622"/>
    </source>
</evidence>
<dbReference type="Gene3D" id="2.60.120.10">
    <property type="entry name" value="Jelly Rolls"/>
    <property type="match status" value="1"/>
</dbReference>
<name>A0ABU8S1N8_9SPHN</name>
<proteinExistence type="inferred from homology"/>
<dbReference type="SUPFAM" id="SSF51182">
    <property type="entry name" value="RmlC-like cupins"/>
    <property type="match status" value="1"/>
</dbReference>
<gene>
    <name evidence="6" type="ORF">WG901_19555</name>
</gene>
<keyword evidence="4" id="KW-0560">Oxidoreductase</keyword>
<evidence type="ECO:0000256" key="2">
    <source>
        <dbReference type="ARBA" id="ARBA00022723"/>
    </source>
</evidence>
<reference evidence="6 7" key="1">
    <citation type="submission" date="2024-03" db="EMBL/GenBank/DDBJ databases">
        <authorList>
            <person name="Jo J.-H."/>
        </authorList>
    </citation>
    <scope>NUCLEOTIDE SEQUENCE [LARGE SCALE GENOMIC DNA]</scope>
    <source>
        <strain evidence="6 7">PS1R-30</strain>
    </source>
</reference>
<keyword evidence="5" id="KW-0408">Iron</keyword>